<dbReference type="Pfam" id="PF14192">
    <property type="entry name" value="DUF4314"/>
    <property type="match status" value="1"/>
</dbReference>
<organism evidence="2 3">
    <name type="scientific">Gardnerella vaginalis</name>
    <dbReference type="NCBI Taxonomy" id="2702"/>
    <lineage>
        <taxon>Bacteria</taxon>
        <taxon>Bacillati</taxon>
        <taxon>Actinomycetota</taxon>
        <taxon>Actinomycetes</taxon>
        <taxon>Bifidobacteriales</taxon>
        <taxon>Bifidobacteriaceae</taxon>
        <taxon>Gardnerella</taxon>
    </lineage>
</organism>
<evidence type="ECO:0000259" key="1">
    <source>
        <dbReference type="Pfam" id="PF14192"/>
    </source>
</evidence>
<accession>A0ABD4ZCP6</accession>
<dbReference type="AlphaFoldDB" id="A0ABD4ZCP6"/>
<comment type="caution">
    <text evidence="2">The sequence shown here is derived from an EMBL/GenBank/DDBJ whole genome shotgun (WGS) entry which is preliminary data.</text>
</comment>
<dbReference type="EMBL" id="JASOGJ010000009">
    <property type="protein sequence ID" value="MDK6696063.1"/>
    <property type="molecule type" value="Genomic_DNA"/>
</dbReference>
<feature type="domain" description="DUF4314" evidence="1">
    <location>
        <begin position="6"/>
        <end position="47"/>
    </location>
</feature>
<evidence type="ECO:0000313" key="3">
    <source>
        <dbReference type="Proteomes" id="UP001240561"/>
    </source>
</evidence>
<sequence>MRALSREQVEKLRKTYPIGCVVELILMDDVQAPPIGTKGRVRGVEVLMIWVQSWFLGKQEAG</sequence>
<reference evidence="2 3" key="1">
    <citation type="submission" date="2023-05" db="EMBL/GenBank/DDBJ databases">
        <title>Cataloging the Phylogenetic Diversity of Human Bladder Bacteria.</title>
        <authorList>
            <person name="Du J."/>
        </authorList>
    </citation>
    <scope>NUCLEOTIDE SEQUENCE [LARGE SCALE GENOMIC DNA]</scope>
    <source>
        <strain evidence="2 3">UMB9230</strain>
    </source>
</reference>
<dbReference type="InterPro" id="IPR025463">
    <property type="entry name" value="DUF4314"/>
</dbReference>
<proteinExistence type="predicted"/>
<protein>
    <submittedName>
        <fullName evidence="2">DUF4314 domain-containing protein</fullName>
    </submittedName>
</protein>
<name>A0ABD4ZCP6_GARVA</name>
<gene>
    <name evidence="2" type="ORF">QP177_05750</name>
</gene>
<evidence type="ECO:0000313" key="2">
    <source>
        <dbReference type="EMBL" id="MDK6696063.1"/>
    </source>
</evidence>
<dbReference type="Proteomes" id="UP001240561">
    <property type="component" value="Unassembled WGS sequence"/>
</dbReference>